<evidence type="ECO:0000256" key="8">
    <source>
        <dbReference type="RuleBase" id="RU369079"/>
    </source>
</evidence>
<gene>
    <name evidence="12" type="ORF">DVH29_14715</name>
</gene>
<evidence type="ECO:0000259" key="10">
    <source>
        <dbReference type="Pfam" id="PF04290"/>
    </source>
</evidence>
<keyword evidence="5 9" id="KW-0812">Transmembrane</keyword>
<reference evidence="13" key="1">
    <citation type="submission" date="2018-07" db="EMBL/GenBank/DDBJ databases">
        <authorList>
            <person name="Liu B.-T."/>
            <person name="Du Z."/>
        </authorList>
    </citation>
    <scope>NUCLEOTIDE SEQUENCE [LARGE SCALE GENOMIC DNA]</scope>
    <source>
        <strain evidence="13">XYN52</strain>
    </source>
</reference>
<feature type="transmembrane region" description="Helical" evidence="9">
    <location>
        <begin position="12"/>
        <end position="36"/>
    </location>
</feature>
<protein>
    <submittedName>
        <fullName evidence="12">TRAP transporter permease DctM</fullName>
    </submittedName>
</protein>
<feature type="domain" description="Tripartite ATP-independent periplasmic transporters DctQ component" evidence="10">
    <location>
        <begin position="30"/>
        <end position="166"/>
    </location>
</feature>
<feature type="transmembrane region" description="Helical" evidence="9">
    <location>
        <begin position="48"/>
        <end position="68"/>
    </location>
</feature>
<dbReference type="GO" id="GO:0005886">
    <property type="term" value="C:plasma membrane"/>
    <property type="evidence" value="ECO:0007669"/>
    <property type="project" value="UniProtKB-SubCell"/>
</dbReference>
<organism evidence="12 13">
    <name type="scientific">Pelagibacterium lacus</name>
    <dbReference type="NCBI Taxonomy" id="2282655"/>
    <lineage>
        <taxon>Bacteria</taxon>
        <taxon>Pseudomonadati</taxon>
        <taxon>Pseudomonadota</taxon>
        <taxon>Alphaproteobacteria</taxon>
        <taxon>Hyphomicrobiales</taxon>
        <taxon>Devosiaceae</taxon>
        <taxon>Pelagibacterium</taxon>
    </lineage>
</organism>
<keyword evidence="2 8" id="KW-0813">Transport</keyword>
<feature type="transmembrane region" description="Helical" evidence="9">
    <location>
        <begin position="617"/>
        <end position="646"/>
    </location>
</feature>
<dbReference type="RefSeq" id="WP_114646947.1">
    <property type="nucleotide sequence ID" value="NZ_QQNH01000033.1"/>
</dbReference>
<evidence type="ECO:0000256" key="9">
    <source>
        <dbReference type="SAM" id="Phobius"/>
    </source>
</evidence>
<dbReference type="InterPro" id="IPR004681">
    <property type="entry name" value="TRAP_DctM"/>
</dbReference>
<sequence>MRTKETLAGKTFSVIVSSFNTLGAIWIFGLVLLVTADVLLRTLLNMPLPGVALIVSFSIVPIVFLQIADATRLGRTTRNMVALGRLIEERPRSGRLFEAVFHLLGAVSFSIVAYYTWPRLTRAWEDGTYFGTEVVYTIPQWPLFFSITLGSVLAAAQFIRLAVGNLRLAAKLPPAPAGAGGRSFLLLFTIATACIVAFGIAAMAGFLSTEMIGLLSVVVILLLIYSGAEISVVLAFTSFACIWLMRGDPTIGGRLLSSAAATSIFQYEFGVIPLFVLMGLFAGAAGIGKDIYDIANQLFRRVLGGLGMATVLANAVFAAVTGTSIASASVFTKISVPEMIARGYNPRFAVGVVAGSSVLGMLIPPSLLLILYGILTEQSIGDLFIAGILPGLFLAVSYIAMIYVMARFLPRSVITKPVQPEAEEEEGELLSASQMLVKATPVAVLILLIIGGIYGGFFTPTEAGGVGAALALLLVFLKGKLNWSIFWQALRETGHVTSSICFLLVGASIYTKMLAFAGLPNVMQDHMLGLGLDAHGMVILFLVAALILGTILDAGSVLLILVPMMIGTMHAFGVDLIWLGILMVIAVEIGLLTPPVGVSPFVIHSNLRDSSITLNDIFIGAAPFALMMVVVLGIIFMFPWIATILVR</sequence>
<dbReference type="EMBL" id="QQNH01000033">
    <property type="protein sequence ID" value="RDE07811.1"/>
    <property type="molecule type" value="Genomic_DNA"/>
</dbReference>
<dbReference type="Pfam" id="PF06808">
    <property type="entry name" value="DctM"/>
    <property type="match status" value="1"/>
</dbReference>
<evidence type="ECO:0000256" key="2">
    <source>
        <dbReference type="ARBA" id="ARBA00022448"/>
    </source>
</evidence>
<evidence type="ECO:0000256" key="5">
    <source>
        <dbReference type="ARBA" id="ARBA00022692"/>
    </source>
</evidence>
<evidence type="ECO:0000256" key="3">
    <source>
        <dbReference type="ARBA" id="ARBA00022475"/>
    </source>
</evidence>
<keyword evidence="7 9" id="KW-0472">Membrane</keyword>
<dbReference type="InterPro" id="IPR010656">
    <property type="entry name" value="DctM"/>
</dbReference>
<dbReference type="OrthoDB" id="9783448at2"/>
<evidence type="ECO:0000259" key="11">
    <source>
        <dbReference type="Pfam" id="PF06808"/>
    </source>
</evidence>
<feature type="transmembrane region" description="Helical" evidence="9">
    <location>
        <begin position="265"/>
        <end position="288"/>
    </location>
</feature>
<name>A0A369W6W0_9HYPH</name>
<dbReference type="PANTHER" id="PTHR33362:SF5">
    <property type="entry name" value="C4-DICARBOXYLATE TRAP TRANSPORTER LARGE PERMEASE PROTEIN DCTM"/>
    <property type="match status" value="1"/>
</dbReference>
<dbReference type="PANTHER" id="PTHR33362">
    <property type="entry name" value="SIALIC ACID TRAP TRANSPORTER PERMEASE PROTEIN SIAT-RELATED"/>
    <property type="match status" value="1"/>
</dbReference>
<feature type="transmembrane region" description="Helical" evidence="9">
    <location>
        <begin position="96"/>
        <end position="117"/>
    </location>
</feature>
<dbReference type="Pfam" id="PF04290">
    <property type="entry name" value="DctQ"/>
    <property type="match status" value="1"/>
</dbReference>
<comment type="caution">
    <text evidence="12">The sequence shown here is derived from an EMBL/GenBank/DDBJ whole genome shotgun (WGS) entry which is preliminary data.</text>
</comment>
<feature type="transmembrane region" description="Helical" evidence="9">
    <location>
        <begin position="576"/>
        <end position="597"/>
    </location>
</feature>
<dbReference type="GO" id="GO:0022857">
    <property type="term" value="F:transmembrane transporter activity"/>
    <property type="evidence" value="ECO:0007669"/>
    <property type="project" value="UniProtKB-UniRule"/>
</dbReference>
<feature type="transmembrane region" description="Helical" evidence="9">
    <location>
        <begin position="348"/>
        <end position="372"/>
    </location>
</feature>
<evidence type="ECO:0000256" key="7">
    <source>
        <dbReference type="ARBA" id="ARBA00023136"/>
    </source>
</evidence>
<dbReference type="Proteomes" id="UP000253759">
    <property type="component" value="Unassembled WGS sequence"/>
</dbReference>
<evidence type="ECO:0000256" key="1">
    <source>
        <dbReference type="ARBA" id="ARBA00004429"/>
    </source>
</evidence>
<comment type="function">
    <text evidence="8">Part of the tripartite ATP-independent periplasmic (TRAP) transport system.</text>
</comment>
<feature type="transmembrane region" description="Helical" evidence="9">
    <location>
        <begin position="500"/>
        <end position="519"/>
    </location>
</feature>
<dbReference type="NCBIfam" id="TIGR00786">
    <property type="entry name" value="dctM"/>
    <property type="match status" value="1"/>
</dbReference>
<feature type="transmembrane region" description="Helical" evidence="9">
    <location>
        <begin position="184"/>
        <end position="206"/>
    </location>
</feature>
<evidence type="ECO:0000256" key="4">
    <source>
        <dbReference type="ARBA" id="ARBA00022519"/>
    </source>
</evidence>
<keyword evidence="6 9" id="KW-1133">Transmembrane helix</keyword>
<feature type="transmembrane region" description="Helical" evidence="9">
    <location>
        <begin position="439"/>
        <end position="457"/>
    </location>
</feature>
<keyword evidence="13" id="KW-1185">Reference proteome</keyword>
<feature type="domain" description="TRAP C4-dicarboxylate transport system permease DctM subunit" evidence="11">
    <location>
        <begin position="217"/>
        <end position="641"/>
    </location>
</feature>
<evidence type="ECO:0000313" key="13">
    <source>
        <dbReference type="Proteomes" id="UP000253759"/>
    </source>
</evidence>
<feature type="transmembrane region" description="Helical" evidence="9">
    <location>
        <begin position="463"/>
        <end position="479"/>
    </location>
</feature>
<feature type="transmembrane region" description="Helical" evidence="9">
    <location>
        <begin position="384"/>
        <end position="406"/>
    </location>
</feature>
<feature type="transmembrane region" description="Helical" evidence="9">
    <location>
        <begin position="212"/>
        <end position="245"/>
    </location>
</feature>
<keyword evidence="3" id="KW-1003">Cell membrane</keyword>
<feature type="transmembrane region" description="Helical" evidence="9">
    <location>
        <begin position="539"/>
        <end position="564"/>
    </location>
</feature>
<accession>A0A369W6W0</accession>
<keyword evidence="4 8" id="KW-0997">Cell inner membrane</keyword>
<proteinExistence type="predicted"/>
<feature type="transmembrane region" description="Helical" evidence="9">
    <location>
        <begin position="308"/>
        <end position="336"/>
    </location>
</feature>
<dbReference type="InterPro" id="IPR055348">
    <property type="entry name" value="DctQ"/>
</dbReference>
<dbReference type="AlphaFoldDB" id="A0A369W6W0"/>
<evidence type="ECO:0000256" key="6">
    <source>
        <dbReference type="ARBA" id="ARBA00022989"/>
    </source>
</evidence>
<evidence type="ECO:0000313" key="12">
    <source>
        <dbReference type="EMBL" id="RDE07811.1"/>
    </source>
</evidence>
<comment type="subcellular location">
    <subcellularLocation>
        <location evidence="1 8">Cell inner membrane</location>
        <topology evidence="1 8">Multi-pass membrane protein</topology>
    </subcellularLocation>
</comment>
<feature type="transmembrane region" description="Helical" evidence="9">
    <location>
        <begin position="143"/>
        <end position="163"/>
    </location>
</feature>